<dbReference type="InterPro" id="IPR012292">
    <property type="entry name" value="Globin/Proto"/>
</dbReference>
<dbReference type="SUPFAM" id="SSF46458">
    <property type="entry name" value="Globin-like"/>
    <property type="match status" value="1"/>
</dbReference>
<evidence type="ECO:0000256" key="2">
    <source>
        <dbReference type="ARBA" id="ARBA00022617"/>
    </source>
</evidence>
<dbReference type="EMBL" id="JAZGQL010000038">
    <property type="protein sequence ID" value="MEE6311855.1"/>
    <property type="molecule type" value="Genomic_DNA"/>
</dbReference>
<keyword evidence="7" id="KW-1185">Reference proteome</keyword>
<dbReference type="InterPro" id="IPR001486">
    <property type="entry name" value="Hemoglobin_trunc"/>
</dbReference>
<evidence type="ECO:0000256" key="3">
    <source>
        <dbReference type="ARBA" id="ARBA00022723"/>
    </source>
</evidence>
<protein>
    <submittedName>
        <fullName evidence="6">Group 1 truncated hemoglobin</fullName>
    </submittedName>
</protein>
<organism evidence="6 7">
    <name type="scientific">Plantactinospora veratri</name>
    <dbReference type="NCBI Taxonomy" id="1436122"/>
    <lineage>
        <taxon>Bacteria</taxon>
        <taxon>Bacillati</taxon>
        <taxon>Actinomycetota</taxon>
        <taxon>Actinomycetes</taxon>
        <taxon>Micromonosporales</taxon>
        <taxon>Micromonosporaceae</taxon>
        <taxon>Plantactinospora</taxon>
    </lineage>
</organism>
<dbReference type="Gene3D" id="1.10.490.10">
    <property type="entry name" value="Globins"/>
    <property type="match status" value="1"/>
</dbReference>
<name>A0ABU7SPF6_9ACTN</name>
<evidence type="ECO:0000256" key="1">
    <source>
        <dbReference type="ARBA" id="ARBA00022448"/>
    </source>
</evidence>
<dbReference type="CDD" id="cd00454">
    <property type="entry name" value="TrHb1_N"/>
    <property type="match status" value="1"/>
</dbReference>
<dbReference type="RefSeq" id="WP_331211738.1">
    <property type="nucleotide sequence ID" value="NZ_JAZGQL010000038.1"/>
</dbReference>
<feature type="compositionally biased region" description="Polar residues" evidence="5">
    <location>
        <begin position="1"/>
        <end position="10"/>
    </location>
</feature>
<evidence type="ECO:0000313" key="7">
    <source>
        <dbReference type="Proteomes" id="UP001339911"/>
    </source>
</evidence>
<evidence type="ECO:0000256" key="4">
    <source>
        <dbReference type="ARBA" id="ARBA00023004"/>
    </source>
</evidence>
<reference evidence="6 7" key="1">
    <citation type="submission" date="2024-01" db="EMBL/GenBank/DDBJ databases">
        <title>Genome insights into Plantactinospora veratri sp. nov.</title>
        <authorList>
            <person name="Wang L."/>
        </authorList>
    </citation>
    <scope>NUCLEOTIDE SEQUENCE [LARGE SCALE GENOMIC DNA]</scope>
    <source>
        <strain evidence="6 7">NEAU-FHS4</strain>
    </source>
</reference>
<keyword evidence="2" id="KW-0349">Heme</keyword>
<keyword evidence="3" id="KW-0479">Metal-binding</keyword>
<gene>
    <name evidence="6" type="ORF">V1634_34005</name>
</gene>
<comment type="caution">
    <text evidence="6">The sequence shown here is derived from an EMBL/GenBank/DDBJ whole genome shotgun (WGS) entry which is preliminary data.</text>
</comment>
<dbReference type="Pfam" id="PF01152">
    <property type="entry name" value="Bac_globin"/>
    <property type="match status" value="1"/>
</dbReference>
<dbReference type="InterPro" id="IPR009050">
    <property type="entry name" value="Globin-like_sf"/>
</dbReference>
<keyword evidence="1" id="KW-0813">Transport</keyword>
<sequence length="149" mass="15739">MTEPQDSAVPSSADGAPTNGNGSAARPSHYERIGGAESVKAAVRLFYDRVLADPELVGYFTSVNMEEQRRHMVLMLTVVLGGPNNYAGRDLAEAHQPLNIPEEHYARVGAHLVDTLAGLGVPDDVLDDVRATLGSVRDQVVSSGTSAGV</sequence>
<evidence type="ECO:0000313" key="6">
    <source>
        <dbReference type="EMBL" id="MEE6311855.1"/>
    </source>
</evidence>
<dbReference type="Proteomes" id="UP001339911">
    <property type="component" value="Unassembled WGS sequence"/>
</dbReference>
<feature type="region of interest" description="Disordered" evidence="5">
    <location>
        <begin position="1"/>
        <end position="29"/>
    </location>
</feature>
<accession>A0ABU7SPF6</accession>
<keyword evidence="4" id="KW-0408">Iron</keyword>
<proteinExistence type="predicted"/>
<evidence type="ECO:0000256" key="5">
    <source>
        <dbReference type="SAM" id="MobiDB-lite"/>
    </source>
</evidence>